<feature type="compositionally biased region" description="Polar residues" evidence="11">
    <location>
        <begin position="453"/>
        <end position="478"/>
    </location>
</feature>
<dbReference type="InterPro" id="IPR000679">
    <property type="entry name" value="Znf_GATA"/>
</dbReference>
<dbReference type="GO" id="GO:0045944">
    <property type="term" value="P:positive regulation of transcription by RNA polymerase II"/>
    <property type="evidence" value="ECO:0007669"/>
    <property type="project" value="TreeGrafter"/>
</dbReference>
<gene>
    <name evidence="13" type="ORF">EJ05DRAFT_97735</name>
</gene>
<dbReference type="Pfam" id="PF00320">
    <property type="entry name" value="GATA"/>
    <property type="match status" value="2"/>
</dbReference>
<keyword evidence="7" id="KW-0534">Nitrate assimilation</keyword>
<dbReference type="FunFam" id="3.30.50.10:FF:000007">
    <property type="entry name" value="Nitrogen regulatory AreA, N-terminal"/>
    <property type="match status" value="1"/>
</dbReference>
<dbReference type="GO" id="GO:0008270">
    <property type="term" value="F:zinc ion binding"/>
    <property type="evidence" value="ECO:0007669"/>
    <property type="project" value="UniProtKB-KW"/>
</dbReference>
<evidence type="ECO:0000259" key="12">
    <source>
        <dbReference type="PROSITE" id="PS50114"/>
    </source>
</evidence>
<dbReference type="InterPro" id="IPR013088">
    <property type="entry name" value="Znf_NHR/GATA"/>
</dbReference>
<keyword evidence="8" id="KW-0804">Transcription</keyword>
<evidence type="ECO:0000256" key="2">
    <source>
        <dbReference type="ARBA" id="ARBA00022723"/>
    </source>
</evidence>
<keyword evidence="14" id="KW-1185">Reference proteome</keyword>
<keyword evidence="2" id="KW-0479">Metal-binding</keyword>
<dbReference type="GO" id="GO:0006879">
    <property type="term" value="P:intracellular iron ion homeostasis"/>
    <property type="evidence" value="ECO:0007669"/>
    <property type="project" value="UniProtKB-ARBA"/>
</dbReference>
<feature type="domain" description="GATA-type" evidence="12">
    <location>
        <begin position="139"/>
        <end position="193"/>
    </location>
</feature>
<evidence type="ECO:0000256" key="8">
    <source>
        <dbReference type="ARBA" id="ARBA00023163"/>
    </source>
</evidence>
<evidence type="ECO:0000313" key="14">
    <source>
        <dbReference type="Proteomes" id="UP000799437"/>
    </source>
</evidence>
<evidence type="ECO:0000313" key="13">
    <source>
        <dbReference type="EMBL" id="KAF2755310.1"/>
    </source>
</evidence>
<feature type="domain" description="GATA-type" evidence="12">
    <location>
        <begin position="302"/>
        <end position="349"/>
    </location>
</feature>
<proteinExistence type="predicted"/>
<evidence type="ECO:0000256" key="3">
    <source>
        <dbReference type="ARBA" id="ARBA00022737"/>
    </source>
</evidence>
<keyword evidence="9" id="KW-0539">Nucleus</keyword>
<dbReference type="SMART" id="SM00401">
    <property type="entry name" value="ZnF_GATA"/>
    <property type="match status" value="2"/>
</dbReference>
<keyword evidence="4 10" id="KW-0863">Zinc-finger</keyword>
<feature type="compositionally biased region" description="Polar residues" evidence="11">
    <location>
        <begin position="123"/>
        <end position="146"/>
    </location>
</feature>
<dbReference type="GeneID" id="54491170"/>
<feature type="region of interest" description="Disordered" evidence="11">
    <location>
        <begin position="356"/>
        <end position="502"/>
    </location>
</feature>
<feature type="compositionally biased region" description="Polar residues" evidence="11">
    <location>
        <begin position="83"/>
        <end position="97"/>
    </location>
</feature>
<dbReference type="AlphaFoldDB" id="A0A6A6W053"/>
<dbReference type="PANTHER" id="PTHR10071">
    <property type="entry name" value="TRANSCRIPTION FACTOR GATA FAMILY MEMBER"/>
    <property type="match status" value="1"/>
</dbReference>
<feature type="compositionally biased region" description="Low complexity" evidence="11">
    <location>
        <begin position="368"/>
        <end position="387"/>
    </location>
</feature>
<evidence type="ECO:0000256" key="10">
    <source>
        <dbReference type="PROSITE-ProRule" id="PRU00094"/>
    </source>
</evidence>
<comment type="subcellular location">
    <subcellularLocation>
        <location evidence="1">Nucleus</location>
    </subcellularLocation>
</comment>
<dbReference type="Gene3D" id="3.30.50.10">
    <property type="entry name" value="Erythroid Transcription Factor GATA-1, subunit A"/>
    <property type="match status" value="2"/>
</dbReference>
<dbReference type="GO" id="GO:0034757">
    <property type="term" value="P:negative regulation of iron ion transport"/>
    <property type="evidence" value="ECO:0007669"/>
    <property type="project" value="UniProtKB-ARBA"/>
</dbReference>
<dbReference type="GO" id="GO:0005634">
    <property type="term" value="C:nucleus"/>
    <property type="evidence" value="ECO:0007669"/>
    <property type="project" value="UniProtKB-SubCell"/>
</dbReference>
<dbReference type="Proteomes" id="UP000799437">
    <property type="component" value="Unassembled WGS sequence"/>
</dbReference>
<evidence type="ECO:0000256" key="5">
    <source>
        <dbReference type="ARBA" id="ARBA00022833"/>
    </source>
</evidence>
<dbReference type="PROSITE" id="PS00344">
    <property type="entry name" value="GATA_ZN_FINGER_1"/>
    <property type="match status" value="2"/>
</dbReference>
<feature type="compositionally biased region" description="Polar residues" evidence="11">
    <location>
        <begin position="180"/>
        <end position="212"/>
    </location>
</feature>
<dbReference type="OrthoDB" id="515401at2759"/>
<keyword evidence="3" id="KW-0677">Repeat</keyword>
<evidence type="ECO:0000256" key="7">
    <source>
        <dbReference type="ARBA" id="ARBA00023063"/>
    </source>
</evidence>
<feature type="region of interest" description="Disordered" evidence="11">
    <location>
        <begin position="176"/>
        <end position="217"/>
    </location>
</feature>
<feature type="region of interest" description="Disordered" evidence="11">
    <location>
        <begin position="1"/>
        <end position="146"/>
    </location>
</feature>
<sequence>MSISYLSRGGTSLAPMPTHPHHLLRQPSREDLEMAESLSSLTQSHDRQTQSQTSGNARNEESKAESLNSDRTSQGSGERRRPSSVSEYHSLADTMQFQRPRKEGTREESRGLSPGVPIRPTNERTTSATGNVISSTTTSPSGQVCSNCGTTQTPLWRRAPNGSTICNACGLYQKARNEPRPTNTKRQPHTQPRSLQSTPGPSQPNERSTSPSKFVPRSTYVSAEQVTGTCPGGGRCNGTGGHAGCNGCPAYNNRVSKTAAIALKQAQQGISDAMDTPRPDDTPTSSTQSPSVNGPTNLVPACQNCGTTITPLWRRDESGHTICNACGLYHKLHGVHRPMTMKKQEIKRRKRVVPVGPDTLHMYSQTQPVDATSPSTSSDSPVPSSTAYIDPDLQMRDADASVTRKYPPPADFTNYRPSSAVHTADWQAQPQGGAQGTKRTRASDADETRSNMDKPTTSVVANTTSIPTRPASGISNLLNPEGEIDPSLGAAQQGTRKAEKRARLEAERRALEERMRVVREEMEELEE</sequence>
<dbReference type="RefSeq" id="XP_033597761.1">
    <property type="nucleotide sequence ID" value="XM_033750116.1"/>
</dbReference>
<evidence type="ECO:0000256" key="11">
    <source>
        <dbReference type="SAM" id="MobiDB-lite"/>
    </source>
</evidence>
<dbReference type="PANTHER" id="PTHR10071:SF281">
    <property type="entry name" value="BOX A-BINDING FACTOR-RELATED"/>
    <property type="match status" value="1"/>
</dbReference>
<evidence type="ECO:0000256" key="9">
    <source>
        <dbReference type="ARBA" id="ARBA00023242"/>
    </source>
</evidence>
<feature type="compositionally biased region" description="Low complexity" evidence="11">
    <location>
        <begin position="282"/>
        <end position="291"/>
    </location>
</feature>
<evidence type="ECO:0000256" key="4">
    <source>
        <dbReference type="ARBA" id="ARBA00022771"/>
    </source>
</evidence>
<keyword evidence="5" id="KW-0862">Zinc</keyword>
<evidence type="ECO:0000256" key="6">
    <source>
        <dbReference type="ARBA" id="ARBA00023015"/>
    </source>
</evidence>
<dbReference type="InterPro" id="IPR039355">
    <property type="entry name" value="Transcription_factor_GATA"/>
</dbReference>
<dbReference type="PROSITE" id="PS50114">
    <property type="entry name" value="GATA_ZN_FINGER_2"/>
    <property type="match status" value="2"/>
</dbReference>
<organism evidence="13 14">
    <name type="scientific">Pseudovirgaria hyperparasitica</name>
    <dbReference type="NCBI Taxonomy" id="470096"/>
    <lineage>
        <taxon>Eukaryota</taxon>
        <taxon>Fungi</taxon>
        <taxon>Dikarya</taxon>
        <taxon>Ascomycota</taxon>
        <taxon>Pezizomycotina</taxon>
        <taxon>Dothideomycetes</taxon>
        <taxon>Dothideomycetes incertae sedis</taxon>
        <taxon>Acrospermales</taxon>
        <taxon>Acrospermaceae</taxon>
        <taxon>Pseudovirgaria</taxon>
    </lineage>
</organism>
<keyword evidence="6" id="KW-0805">Transcription regulation</keyword>
<feature type="region of interest" description="Disordered" evidence="11">
    <location>
        <begin position="267"/>
        <end position="295"/>
    </location>
</feature>
<dbReference type="SUPFAM" id="SSF57716">
    <property type="entry name" value="Glucocorticoid receptor-like (DNA-binding domain)"/>
    <property type="match status" value="2"/>
</dbReference>
<reference evidence="13" key="1">
    <citation type="journal article" date="2020" name="Stud. Mycol.">
        <title>101 Dothideomycetes genomes: a test case for predicting lifestyles and emergence of pathogens.</title>
        <authorList>
            <person name="Haridas S."/>
            <person name="Albert R."/>
            <person name="Binder M."/>
            <person name="Bloem J."/>
            <person name="Labutti K."/>
            <person name="Salamov A."/>
            <person name="Andreopoulos B."/>
            <person name="Baker S."/>
            <person name="Barry K."/>
            <person name="Bills G."/>
            <person name="Bluhm B."/>
            <person name="Cannon C."/>
            <person name="Castanera R."/>
            <person name="Culley D."/>
            <person name="Daum C."/>
            <person name="Ezra D."/>
            <person name="Gonzalez J."/>
            <person name="Henrissat B."/>
            <person name="Kuo A."/>
            <person name="Liang C."/>
            <person name="Lipzen A."/>
            <person name="Lutzoni F."/>
            <person name="Magnuson J."/>
            <person name="Mondo S."/>
            <person name="Nolan M."/>
            <person name="Ohm R."/>
            <person name="Pangilinan J."/>
            <person name="Park H.-J."/>
            <person name="Ramirez L."/>
            <person name="Alfaro M."/>
            <person name="Sun H."/>
            <person name="Tritt A."/>
            <person name="Yoshinaga Y."/>
            <person name="Zwiers L.-H."/>
            <person name="Turgeon B."/>
            <person name="Goodwin S."/>
            <person name="Spatafora J."/>
            <person name="Crous P."/>
            <person name="Grigoriev I."/>
        </authorList>
    </citation>
    <scope>NUCLEOTIDE SEQUENCE</scope>
    <source>
        <strain evidence="13">CBS 121739</strain>
    </source>
</reference>
<dbReference type="EMBL" id="ML996577">
    <property type="protein sequence ID" value="KAF2755310.1"/>
    <property type="molecule type" value="Genomic_DNA"/>
</dbReference>
<dbReference type="GO" id="GO:0000122">
    <property type="term" value="P:negative regulation of transcription by RNA polymerase II"/>
    <property type="evidence" value="ECO:0007669"/>
    <property type="project" value="TreeGrafter"/>
</dbReference>
<name>A0A6A6W053_9PEZI</name>
<dbReference type="GO" id="GO:0000978">
    <property type="term" value="F:RNA polymerase II cis-regulatory region sequence-specific DNA binding"/>
    <property type="evidence" value="ECO:0007669"/>
    <property type="project" value="TreeGrafter"/>
</dbReference>
<accession>A0A6A6W053</accession>
<dbReference type="PRINTS" id="PR00619">
    <property type="entry name" value="GATAZNFINGER"/>
</dbReference>
<feature type="compositionally biased region" description="Basic and acidic residues" evidence="11">
    <location>
        <begin position="441"/>
        <end position="452"/>
    </location>
</feature>
<feature type="compositionally biased region" description="Polar residues" evidence="11">
    <location>
        <begin position="415"/>
        <end position="432"/>
    </location>
</feature>
<dbReference type="CDD" id="cd00202">
    <property type="entry name" value="ZnF_GATA"/>
    <property type="match status" value="2"/>
</dbReference>
<dbReference type="GO" id="GO:0000981">
    <property type="term" value="F:DNA-binding transcription factor activity, RNA polymerase II-specific"/>
    <property type="evidence" value="ECO:0007669"/>
    <property type="project" value="TreeGrafter"/>
</dbReference>
<evidence type="ECO:0000256" key="1">
    <source>
        <dbReference type="ARBA" id="ARBA00004123"/>
    </source>
</evidence>
<feature type="compositionally biased region" description="Polar residues" evidence="11">
    <location>
        <begin position="37"/>
        <end position="57"/>
    </location>
</feature>
<protein>
    <recommendedName>
        <fullName evidence="12">GATA-type domain-containing protein</fullName>
    </recommendedName>
</protein>
<feature type="compositionally biased region" description="Polar residues" evidence="11">
    <location>
        <begin position="65"/>
        <end position="76"/>
    </location>
</feature>
<dbReference type="FunFam" id="3.30.50.10:FF:000039">
    <property type="entry name" value="Siderophore transcription factor SreA"/>
    <property type="match status" value="1"/>
</dbReference>
<feature type="compositionally biased region" description="Basic and acidic residues" evidence="11">
    <location>
        <begin position="100"/>
        <end position="110"/>
    </location>
</feature>